<dbReference type="PRINTS" id="PR00625">
    <property type="entry name" value="JDOMAIN"/>
</dbReference>
<evidence type="ECO:0000256" key="5">
    <source>
        <dbReference type="ARBA" id="ARBA00023186"/>
    </source>
</evidence>
<evidence type="ECO:0000313" key="11">
    <source>
        <dbReference type="EMBL" id="CAB3238914.1"/>
    </source>
</evidence>
<dbReference type="EMBL" id="LR784596">
    <property type="protein sequence ID" value="CAB3238914.1"/>
    <property type="molecule type" value="mRNA"/>
</dbReference>
<dbReference type="Pfam" id="PF00226">
    <property type="entry name" value="DnaJ"/>
    <property type="match status" value="1"/>
</dbReference>
<dbReference type="InterPro" id="IPR036869">
    <property type="entry name" value="J_dom_sf"/>
</dbReference>
<dbReference type="FunFam" id="1.10.287.110:FF:000036">
    <property type="entry name" value="dnaJ homolog subfamily C member 25"/>
    <property type="match status" value="1"/>
</dbReference>
<accession>A0A6F9DBV0</accession>
<feature type="chain" id="PRO_5026338063" description="DnaJ homolog subfamily C member 25" evidence="9">
    <location>
        <begin position="17"/>
        <end position="337"/>
    </location>
</feature>
<dbReference type="PROSITE" id="PS50076">
    <property type="entry name" value="DNAJ_2"/>
    <property type="match status" value="1"/>
</dbReference>
<evidence type="ECO:0000256" key="8">
    <source>
        <dbReference type="SAM" id="Phobius"/>
    </source>
</evidence>
<dbReference type="SMART" id="SM00271">
    <property type="entry name" value="DnaJ"/>
    <property type="match status" value="1"/>
</dbReference>
<keyword evidence="9" id="KW-0732">Signal</keyword>
<dbReference type="SUPFAM" id="SSF46565">
    <property type="entry name" value="Chaperone J-domain"/>
    <property type="match status" value="1"/>
</dbReference>
<dbReference type="InterPro" id="IPR001623">
    <property type="entry name" value="DnaJ_domain"/>
</dbReference>
<keyword evidence="4 8" id="KW-0472">Membrane</keyword>
<proteinExistence type="evidence at transcript level"/>
<dbReference type="InterPro" id="IPR044632">
    <property type="entry name" value="DNAJC25-like"/>
</dbReference>
<name>A0A6F9DBV0_9ASCI</name>
<evidence type="ECO:0000256" key="2">
    <source>
        <dbReference type="ARBA" id="ARBA00022692"/>
    </source>
</evidence>
<keyword evidence="3 8" id="KW-1133">Transmembrane helix</keyword>
<evidence type="ECO:0000256" key="6">
    <source>
        <dbReference type="ARBA" id="ARBA00024193"/>
    </source>
</evidence>
<dbReference type="AlphaFoldDB" id="A0A6F9DBV0"/>
<reference evidence="11" key="1">
    <citation type="submission" date="2020-04" db="EMBL/GenBank/DDBJ databases">
        <authorList>
            <person name="Neveu A P."/>
        </authorList>
    </citation>
    <scope>NUCLEOTIDE SEQUENCE</scope>
    <source>
        <tissue evidence="11">Whole embryo</tissue>
    </source>
</reference>
<comment type="similarity">
    <text evidence="6">Belongs to the DNAJC25 family.</text>
</comment>
<evidence type="ECO:0000259" key="10">
    <source>
        <dbReference type="PROSITE" id="PS50076"/>
    </source>
</evidence>
<evidence type="ECO:0000256" key="4">
    <source>
        <dbReference type="ARBA" id="ARBA00023136"/>
    </source>
</evidence>
<dbReference type="Gene3D" id="1.10.287.110">
    <property type="entry name" value="DnaJ domain"/>
    <property type="match status" value="1"/>
</dbReference>
<dbReference type="CDD" id="cd06257">
    <property type="entry name" value="DnaJ"/>
    <property type="match status" value="1"/>
</dbReference>
<protein>
    <recommendedName>
        <fullName evidence="7">DnaJ homolog subfamily C member 25</fullName>
    </recommendedName>
</protein>
<comment type="subcellular location">
    <subcellularLocation>
        <location evidence="1">Membrane</location>
        <topology evidence="1">Multi-pass membrane protein</topology>
    </subcellularLocation>
</comment>
<feature type="transmembrane region" description="Helical" evidence="8">
    <location>
        <begin position="222"/>
        <end position="241"/>
    </location>
</feature>
<organism evidence="11">
    <name type="scientific">Phallusia mammillata</name>
    <dbReference type="NCBI Taxonomy" id="59560"/>
    <lineage>
        <taxon>Eukaryota</taxon>
        <taxon>Metazoa</taxon>
        <taxon>Chordata</taxon>
        <taxon>Tunicata</taxon>
        <taxon>Ascidiacea</taxon>
        <taxon>Phlebobranchia</taxon>
        <taxon>Ascidiidae</taxon>
        <taxon>Phallusia</taxon>
    </lineage>
</organism>
<evidence type="ECO:0000256" key="7">
    <source>
        <dbReference type="ARBA" id="ARBA00024246"/>
    </source>
</evidence>
<evidence type="ECO:0000256" key="3">
    <source>
        <dbReference type="ARBA" id="ARBA00022989"/>
    </source>
</evidence>
<dbReference type="PANTHER" id="PTHR44176">
    <property type="entry name" value="DNAJ HOMOLOG SUBFAMILY C MEMBER 25"/>
    <property type="match status" value="1"/>
</dbReference>
<keyword evidence="5" id="KW-0143">Chaperone</keyword>
<evidence type="ECO:0000256" key="9">
    <source>
        <dbReference type="SAM" id="SignalP"/>
    </source>
</evidence>
<dbReference type="PANTHER" id="PTHR44176:SF1">
    <property type="entry name" value="DNAJ HOMOLOG SUBFAMILY C MEMBER 25"/>
    <property type="match status" value="1"/>
</dbReference>
<dbReference type="GO" id="GO:0006457">
    <property type="term" value="P:protein folding"/>
    <property type="evidence" value="ECO:0007669"/>
    <property type="project" value="InterPro"/>
</dbReference>
<evidence type="ECO:0000256" key="1">
    <source>
        <dbReference type="ARBA" id="ARBA00004141"/>
    </source>
</evidence>
<gene>
    <name evidence="11" type="primary">Dnajc25</name>
</gene>
<feature type="signal peptide" evidence="9">
    <location>
        <begin position="1"/>
        <end position="16"/>
    </location>
</feature>
<feature type="domain" description="J" evidence="10">
    <location>
        <begin position="28"/>
        <end position="100"/>
    </location>
</feature>
<sequence length="337" mass="40601">MLFLVCTVMLFSPTMGQLVPGMYCGERNCYDVLEVDGHATRSEIAKAYRKMAREFHPDYLKSRGASENEIEEGVKQFHLIATAYETLKETHTRDEYDYYLAHPEEYYYNYYRYYKQKMPNVDVRVVLGGTITAISIFQYISWMTSYNTAINYMAQNSKYRNAAKEEAKSRGLWLEKSEQRKQMRYKTREAIKEDEDKLIKKIIEEKMDIRGGYQKPAYTDVLWVQIVLLPYYLFKFFWFHIRWFMDYTIQKKEFTDDDKVYLICRNMKIRPLQWELYSDKNKHEFMDKQLWIKSNAVTYMAEKAEEAKIKMAEDPKMKRYRRWMNKGGPGRMTFEEG</sequence>
<keyword evidence="2 8" id="KW-0812">Transmembrane</keyword>
<dbReference type="GO" id="GO:0005789">
    <property type="term" value="C:endoplasmic reticulum membrane"/>
    <property type="evidence" value="ECO:0007669"/>
    <property type="project" value="TreeGrafter"/>
</dbReference>